<evidence type="ECO:0000256" key="2">
    <source>
        <dbReference type="SAM" id="SignalP"/>
    </source>
</evidence>
<evidence type="ECO:0000313" key="4">
    <source>
        <dbReference type="EMBL" id="CAC5363791.1"/>
    </source>
</evidence>
<dbReference type="InterPro" id="IPR020837">
    <property type="entry name" value="Fibrinogen_CS"/>
</dbReference>
<dbReference type="InterPro" id="IPR002181">
    <property type="entry name" value="Fibrinogen_a/b/g_C_dom"/>
</dbReference>
<dbReference type="PANTHER" id="PTHR19143">
    <property type="entry name" value="FIBRINOGEN/TENASCIN/ANGIOPOEITIN"/>
    <property type="match status" value="1"/>
</dbReference>
<feature type="domain" description="Fibrinogen C-terminal" evidence="3">
    <location>
        <begin position="124"/>
        <end position="337"/>
    </location>
</feature>
<dbReference type="Pfam" id="PF00024">
    <property type="entry name" value="PAN_1"/>
    <property type="match status" value="1"/>
</dbReference>
<dbReference type="CDD" id="cd00087">
    <property type="entry name" value="FReD"/>
    <property type="match status" value="1"/>
</dbReference>
<sequence length="352" mass="39700">MIFNDELITCYLIIFSIGLVVQLVEAIDFNEETYTFFTDYKITTNDSILINEVRSAQACGAVCLTTSDCCAVSYISNTRECYLDTSGTCNSLKVPFVGSMVMIRQMYAVPDPVLTTVGGAVTGGNSPVLTTDCEDVAGGNGTFKIYLGTGNDINVYCEVGSDNRYWTVIQRRVDGQATFYRTWQAYKMGFGDLAYEFWLGNEYIHMLTSNNDYTLRIELENFANEMRYAEYDSFQISDELSNYQLSVEGYSGNAGDSLNFQNGMPFSTKDRDNDPSSDMCAVTYSGAWWYNDCHHSNLNGKYLSGSHISLADGIEWFTWTGHHYSLKSSKMMIRRQLLVTIGRHLTSFERFN</sequence>
<dbReference type="PROSITE" id="PS51406">
    <property type="entry name" value="FIBRINOGEN_C_2"/>
    <property type="match status" value="1"/>
</dbReference>
<evidence type="ECO:0000256" key="1">
    <source>
        <dbReference type="ARBA" id="ARBA00023157"/>
    </source>
</evidence>
<protein>
    <recommendedName>
        <fullName evidence="3">Fibrinogen C-terminal domain-containing protein</fullName>
    </recommendedName>
</protein>
<dbReference type="InterPro" id="IPR003609">
    <property type="entry name" value="Pan_app"/>
</dbReference>
<dbReference type="EMBL" id="CACVKT020000908">
    <property type="protein sequence ID" value="CAC5363791.1"/>
    <property type="molecule type" value="Genomic_DNA"/>
</dbReference>
<dbReference type="InterPro" id="IPR014716">
    <property type="entry name" value="Fibrinogen_a/b/g_C_1"/>
</dbReference>
<dbReference type="GO" id="GO:0005615">
    <property type="term" value="C:extracellular space"/>
    <property type="evidence" value="ECO:0007669"/>
    <property type="project" value="TreeGrafter"/>
</dbReference>
<keyword evidence="1" id="KW-1015">Disulfide bond</keyword>
<reference evidence="4 5" key="1">
    <citation type="submission" date="2020-06" db="EMBL/GenBank/DDBJ databases">
        <authorList>
            <person name="Li R."/>
            <person name="Bekaert M."/>
        </authorList>
    </citation>
    <scope>NUCLEOTIDE SEQUENCE [LARGE SCALE GENOMIC DNA]</scope>
    <source>
        <strain evidence="5">wild</strain>
    </source>
</reference>
<dbReference type="Pfam" id="PF00147">
    <property type="entry name" value="Fibrinogen_C"/>
    <property type="match status" value="1"/>
</dbReference>
<dbReference type="InterPro" id="IPR050373">
    <property type="entry name" value="Fibrinogen_C-term_domain"/>
</dbReference>
<feature type="signal peptide" evidence="2">
    <location>
        <begin position="1"/>
        <end position="26"/>
    </location>
</feature>
<proteinExistence type="predicted"/>
<dbReference type="Proteomes" id="UP000507470">
    <property type="component" value="Unassembled WGS sequence"/>
</dbReference>
<organism evidence="4 5">
    <name type="scientific">Mytilus coruscus</name>
    <name type="common">Sea mussel</name>
    <dbReference type="NCBI Taxonomy" id="42192"/>
    <lineage>
        <taxon>Eukaryota</taxon>
        <taxon>Metazoa</taxon>
        <taxon>Spiralia</taxon>
        <taxon>Lophotrochozoa</taxon>
        <taxon>Mollusca</taxon>
        <taxon>Bivalvia</taxon>
        <taxon>Autobranchia</taxon>
        <taxon>Pteriomorphia</taxon>
        <taxon>Mytilida</taxon>
        <taxon>Mytiloidea</taxon>
        <taxon>Mytilidae</taxon>
        <taxon>Mytilinae</taxon>
        <taxon>Mytilus</taxon>
    </lineage>
</organism>
<keyword evidence="5" id="KW-1185">Reference proteome</keyword>
<evidence type="ECO:0000259" key="3">
    <source>
        <dbReference type="PROSITE" id="PS51406"/>
    </source>
</evidence>
<accession>A0A6J8AAB6</accession>
<dbReference type="FunFam" id="3.90.215.10:FF:000001">
    <property type="entry name" value="Tenascin isoform 1"/>
    <property type="match status" value="1"/>
</dbReference>
<dbReference type="Gene3D" id="3.50.4.10">
    <property type="entry name" value="Hepatocyte Growth Factor"/>
    <property type="match status" value="1"/>
</dbReference>
<name>A0A6J8AAB6_MYTCO</name>
<dbReference type="SUPFAM" id="SSF56496">
    <property type="entry name" value="Fibrinogen C-terminal domain-like"/>
    <property type="match status" value="1"/>
</dbReference>
<dbReference type="Gene3D" id="3.90.215.10">
    <property type="entry name" value="Gamma Fibrinogen, chain A, domain 1"/>
    <property type="match status" value="1"/>
</dbReference>
<evidence type="ECO:0000313" key="5">
    <source>
        <dbReference type="Proteomes" id="UP000507470"/>
    </source>
</evidence>
<dbReference type="OrthoDB" id="6345539at2759"/>
<dbReference type="SMART" id="SM00186">
    <property type="entry name" value="FBG"/>
    <property type="match status" value="1"/>
</dbReference>
<dbReference type="AlphaFoldDB" id="A0A6J8AAB6"/>
<gene>
    <name evidence="4" type="ORF">MCOR_5086</name>
</gene>
<keyword evidence="2" id="KW-0732">Signal</keyword>
<dbReference type="InterPro" id="IPR036056">
    <property type="entry name" value="Fibrinogen-like_C"/>
</dbReference>
<dbReference type="PROSITE" id="PS00514">
    <property type="entry name" value="FIBRINOGEN_C_1"/>
    <property type="match status" value="1"/>
</dbReference>
<feature type="chain" id="PRO_5026927021" description="Fibrinogen C-terminal domain-containing protein" evidence="2">
    <location>
        <begin position="27"/>
        <end position="352"/>
    </location>
</feature>